<feature type="transmembrane region" description="Helical" evidence="1">
    <location>
        <begin position="87"/>
        <end position="109"/>
    </location>
</feature>
<feature type="transmembrane region" description="Helical" evidence="1">
    <location>
        <begin position="183"/>
        <end position="207"/>
    </location>
</feature>
<feature type="transmembrane region" description="Helical" evidence="1">
    <location>
        <begin position="266"/>
        <end position="295"/>
    </location>
</feature>
<dbReference type="InterPro" id="IPR018750">
    <property type="entry name" value="DUF2306_membrane"/>
</dbReference>
<keyword evidence="3" id="KW-1185">Reference proteome</keyword>
<protein>
    <recommendedName>
        <fullName evidence="4">DUF2306 domain-containing protein</fullName>
    </recommendedName>
</protein>
<keyword evidence="1" id="KW-0812">Transmembrane</keyword>
<feature type="transmembrane region" description="Helical" evidence="1">
    <location>
        <begin position="151"/>
        <end position="171"/>
    </location>
</feature>
<dbReference type="Pfam" id="PF10067">
    <property type="entry name" value="DUF2306"/>
    <property type="match status" value="1"/>
</dbReference>
<evidence type="ECO:0000313" key="3">
    <source>
        <dbReference type="Proteomes" id="UP000799757"/>
    </source>
</evidence>
<name>A0A6A6WU13_9PLEO</name>
<feature type="transmembrane region" description="Helical" evidence="1">
    <location>
        <begin position="31"/>
        <end position="51"/>
    </location>
</feature>
<keyword evidence="1" id="KW-0472">Membrane</keyword>
<keyword evidence="1" id="KW-1133">Transmembrane helix</keyword>
<dbReference type="Proteomes" id="UP000799757">
    <property type="component" value="Unassembled WGS sequence"/>
</dbReference>
<proteinExistence type="predicted"/>
<evidence type="ECO:0000256" key="1">
    <source>
        <dbReference type="SAM" id="Phobius"/>
    </source>
</evidence>
<sequence>MATPIHQSRTSFKASVRRIYNLIGFSKGYNFILWVIFAGALFGFVLARFMYLDFTGTFCPSASQGATGAAPGECYYYTRFSQYKIGILMHLGCILPSALLAIVQFVPVVRHKWILVHRLNGYLVLLLFVLSTAGALMIARHAFGGGLDTQACVGTLGIGCLVSFVLAWVNIKRLQIEQHRAWMLRGWFYAGSIITARFVLIISATAITASNNYYTARPCAQLFFIHKTVPETLEYYPACASFFDGTNPGQEAIVHASMGNGVSSEIGAALGISFGMALWFALVLHAIGIEIYLHLTPREAERLRKVSYQRQLEAGMRNPGSAGLTADRLGDAEPWEGKLRQISDRLSVGGDVAEQART</sequence>
<dbReference type="EMBL" id="MU002296">
    <property type="protein sequence ID" value="KAF2787626.1"/>
    <property type="molecule type" value="Genomic_DNA"/>
</dbReference>
<evidence type="ECO:0000313" key="2">
    <source>
        <dbReference type="EMBL" id="KAF2787626.1"/>
    </source>
</evidence>
<dbReference type="AlphaFoldDB" id="A0A6A6WU13"/>
<feature type="transmembrane region" description="Helical" evidence="1">
    <location>
        <begin position="121"/>
        <end position="139"/>
    </location>
</feature>
<organism evidence="2 3">
    <name type="scientific">Melanomma pulvis-pyrius CBS 109.77</name>
    <dbReference type="NCBI Taxonomy" id="1314802"/>
    <lineage>
        <taxon>Eukaryota</taxon>
        <taxon>Fungi</taxon>
        <taxon>Dikarya</taxon>
        <taxon>Ascomycota</taxon>
        <taxon>Pezizomycotina</taxon>
        <taxon>Dothideomycetes</taxon>
        <taxon>Pleosporomycetidae</taxon>
        <taxon>Pleosporales</taxon>
        <taxon>Melanommataceae</taxon>
        <taxon>Melanomma</taxon>
    </lineage>
</organism>
<accession>A0A6A6WU13</accession>
<evidence type="ECO:0008006" key="4">
    <source>
        <dbReference type="Google" id="ProtNLM"/>
    </source>
</evidence>
<dbReference type="OrthoDB" id="193478at2759"/>
<gene>
    <name evidence="2" type="ORF">K505DRAFT_287587</name>
</gene>
<reference evidence="2" key="1">
    <citation type="journal article" date="2020" name="Stud. Mycol.">
        <title>101 Dothideomycetes genomes: a test case for predicting lifestyles and emergence of pathogens.</title>
        <authorList>
            <person name="Haridas S."/>
            <person name="Albert R."/>
            <person name="Binder M."/>
            <person name="Bloem J."/>
            <person name="Labutti K."/>
            <person name="Salamov A."/>
            <person name="Andreopoulos B."/>
            <person name="Baker S."/>
            <person name="Barry K."/>
            <person name="Bills G."/>
            <person name="Bluhm B."/>
            <person name="Cannon C."/>
            <person name="Castanera R."/>
            <person name="Culley D."/>
            <person name="Daum C."/>
            <person name="Ezra D."/>
            <person name="Gonzalez J."/>
            <person name="Henrissat B."/>
            <person name="Kuo A."/>
            <person name="Liang C."/>
            <person name="Lipzen A."/>
            <person name="Lutzoni F."/>
            <person name="Magnuson J."/>
            <person name="Mondo S."/>
            <person name="Nolan M."/>
            <person name="Ohm R."/>
            <person name="Pangilinan J."/>
            <person name="Park H.-J."/>
            <person name="Ramirez L."/>
            <person name="Alfaro M."/>
            <person name="Sun H."/>
            <person name="Tritt A."/>
            <person name="Yoshinaga Y."/>
            <person name="Zwiers L.-H."/>
            <person name="Turgeon B."/>
            <person name="Goodwin S."/>
            <person name="Spatafora J."/>
            <person name="Crous P."/>
            <person name="Grigoriev I."/>
        </authorList>
    </citation>
    <scope>NUCLEOTIDE SEQUENCE</scope>
    <source>
        <strain evidence="2">CBS 109.77</strain>
    </source>
</reference>